<dbReference type="Proteomes" id="UP000316199">
    <property type="component" value="Unassembled WGS sequence"/>
</dbReference>
<keyword evidence="4 9" id="KW-0808">Transferase</keyword>
<dbReference type="InterPro" id="IPR010137">
    <property type="entry name" value="Lipid_A_LpxA"/>
</dbReference>
<evidence type="ECO:0000259" key="8">
    <source>
        <dbReference type="Pfam" id="PF13720"/>
    </source>
</evidence>
<keyword evidence="7 9" id="KW-0012">Acyltransferase</keyword>
<dbReference type="InterPro" id="IPR029098">
    <property type="entry name" value="Acetyltransf_C"/>
</dbReference>
<dbReference type="EMBL" id="SHAG01000043">
    <property type="protein sequence ID" value="RZO75226.1"/>
    <property type="molecule type" value="Genomic_DNA"/>
</dbReference>
<evidence type="ECO:0000256" key="1">
    <source>
        <dbReference type="ARBA" id="ARBA00022490"/>
    </source>
</evidence>
<evidence type="ECO:0000256" key="4">
    <source>
        <dbReference type="ARBA" id="ARBA00022679"/>
    </source>
</evidence>
<dbReference type="Gene3D" id="2.160.10.10">
    <property type="entry name" value="Hexapeptide repeat proteins"/>
    <property type="match status" value="1"/>
</dbReference>
<keyword evidence="5" id="KW-0677">Repeat</keyword>
<sequence>MNRIHKSSIVDQKAILGTNIEIGPFCTIGPGVKLGNGCKLVSHVVLDGDTDIGDENIFYPFAIIGAEPQDKKYQQEKTGLFIGNGNVFRESVSVHRGTVTGIGETRIGDNNLIMGFVHVAHDCVLGSNNTLANYVGLSGHVTIDDNVTLGGQTGVVQFLRIGSFAYIGGASVIDKNIPPYSSGYGNRIEIKSVNIVGLKRSGFSREAIAAISDAHKLYFRSELSETDALRRIGEELGDFEEVQLFTSFLQSVGGKVH</sequence>
<dbReference type="SUPFAM" id="SSF51161">
    <property type="entry name" value="Trimeric LpxA-like enzymes"/>
    <property type="match status" value="1"/>
</dbReference>
<dbReference type="NCBIfam" id="NF003657">
    <property type="entry name" value="PRK05289.1"/>
    <property type="match status" value="1"/>
</dbReference>
<keyword evidence="3" id="KW-0441">Lipid A biosynthesis</keyword>
<dbReference type="PROSITE" id="PS00101">
    <property type="entry name" value="HEXAPEP_TRANSFERASES"/>
    <property type="match status" value="1"/>
</dbReference>
<feature type="domain" description="UDP N-acetylglucosamine O-acyltransferase C-terminal" evidence="8">
    <location>
        <begin position="177"/>
        <end position="251"/>
    </location>
</feature>
<accession>A0A520RYA4</accession>
<dbReference type="InterPro" id="IPR001451">
    <property type="entry name" value="Hexapep"/>
</dbReference>
<name>A0A520RYA4_9GAMM</name>
<dbReference type="Pfam" id="PF00132">
    <property type="entry name" value="Hexapep"/>
    <property type="match status" value="2"/>
</dbReference>
<dbReference type="PANTHER" id="PTHR43480:SF1">
    <property type="entry name" value="ACYL-[ACYL-CARRIER-PROTEIN]--UDP-N-ACETYLGLUCOSAMINE O-ACYLTRANSFERASE, MITOCHONDRIAL-RELATED"/>
    <property type="match status" value="1"/>
</dbReference>
<organism evidence="9 10">
    <name type="scientific">OM182 bacterium</name>
    <dbReference type="NCBI Taxonomy" id="2510334"/>
    <lineage>
        <taxon>Bacteria</taxon>
        <taxon>Pseudomonadati</taxon>
        <taxon>Pseudomonadota</taxon>
        <taxon>Gammaproteobacteria</taxon>
        <taxon>OMG group</taxon>
        <taxon>OM182 clade</taxon>
    </lineage>
</organism>
<keyword evidence="2" id="KW-0444">Lipid biosynthesis</keyword>
<dbReference type="NCBIfam" id="TIGR01852">
    <property type="entry name" value="lipid_A_lpxA"/>
    <property type="match status" value="1"/>
</dbReference>
<evidence type="ECO:0000313" key="10">
    <source>
        <dbReference type="Proteomes" id="UP000316199"/>
    </source>
</evidence>
<dbReference type="GO" id="GO:0008780">
    <property type="term" value="F:acyl-[acyl-carrier-protein]-UDP-N-acetylglucosamine O-acyltransferase activity"/>
    <property type="evidence" value="ECO:0007669"/>
    <property type="project" value="UniProtKB-EC"/>
</dbReference>
<dbReference type="PIRSF" id="PIRSF000456">
    <property type="entry name" value="UDP-GlcNAc_acltr"/>
    <property type="match status" value="1"/>
</dbReference>
<dbReference type="CDD" id="cd03351">
    <property type="entry name" value="LbH_UDP-GlcNAc_AT"/>
    <property type="match status" value="1"/>
</dbReference>
<evidence type="ECO:0000256" key="3">
    <source>
        <dbReference type="ARBA" id="ARBA00022556"/>
    </source>
</evidence>
<dbReference type="InterPro" id="IPR037157">
    <property type="entry name" value="Acetyltransf_C_sf"/>
</dbReference>
<keyword evidence="6" id="KW-0443">Lipid metabolism</keyword>
<protein>
    <submittedName>
        <fullName evidence="9">Acyl-ACP--UDP-N-acetylglucosamine O-acyltransferase</fullName>
        <ecNumber evidence="9">2.3.1.129</ecNumber>
    </submittedName>
</protein>
<dbReference type="InterPro" id="IPR011004">
    <property type="entry name" value="Trimer_LpxA-like_sf"/>
</dbReference>
<dbReference type="EC" id="2.3.1.129" evidence="9"/>
<dbReference type="GO" id="GO:0009245">
    <property type="term" value="P:lipid A biosynthetic process"/>
    <property type="evidence" value="ECO:0007669"/>
    <property type="project" value="UniProtKB-KW"/>
</dbReference>
<dbReference type="GO" id="GO:0016020">
    <property type="term" value="C:membrane"/>
    <property type="evidence" value="ECO:0007669"/>
    <property type="project" value="GOC"/>
</dbReference>
<evidence type="ECO:0000256" key="7">
    <source>
        <dbReference type="ARBA" id="ARBA00023315"/>
    </source>
</evidence>
<keyword evidence="1" id="KW-0963">Cytoplasm</keyword>
<proteinExistence type="predicted"/>
<gene>
    <name evidence="9" type="ORF">EVA68_07530</name>
</gene>
<dbReference type="Pfam" id="PF13720">
    <property type="entry name" value="Acetyltransf_11"/>
    <property type="match status" value="1"/>
</dbReference>
<reference evidence="9 10" key="1">
    <citation type="submission" date="2019-02" db="EMBL/GenBank/DDBJ databases">
        <title>Prokaryotic population dynamics and viral predation in marine succession experiment using metagenomics: the confinement effect.</title>
        <authorList>
            <person name="Haro-Moreno J.M."/>
            <person name="Rodriguez-Valera F."/>
            <person name="Lopez-Perez M."/>
        </authorList>
    </citation>
    <scope>NUCLEOTIDE SEQUENCE [LARGE SCALE GENOMIC DNA]</scope>
    <source>
        <strain evidence="9">MED-G157</strain>
    </source>
</reference>
<dbReference type="PANTHER" id="PTHR43480">
    <property type="entry name" value="ACYL-[ACYL-CARRIER-PROTEIN]--UDP-N-ACETYLGLUCOSAMINE O-ACYLTRANSFERASE"/>
    <property type="match status" value="1"/>
</dbReference>
<dbReference type="InterPro" id="IPR018357">
    <property type="entry name" value="Hexapep_transf_CS"/>
</dbReference>
<comment type="caution">
    <text evidence="9">The sequence shown here is derived from an EMBL/GenBank/DDBJ whole genome shotgun (WGS) entry which is preliminary data.</text>
</comment>
<evidence type="ECO:0000256" key="5">
    <source>
        <dbReference type="ARBA" id="ARBA00022737"/>
    </source>
</evidence>
<evidence type="ECO:0000256" key="6">
    <source>
        <dbReference type="ARBA" id="ARBA00023098"/>
    </source>
</evidence>
<evidence type="ECO:0000313" key="9">
    <source>
        <dbReference type="EMBL" id="RZO75226.1"/>
    </source>
</evidence>
<dbReference type="AlphaFoldDB" id="A0A520RYA4"/>
<dbReference type="Gene3D" id="1.20.1180.10">
    <property type="entry name" value="Udp N-acetylglucosamine O-acyltransferase, C-terminal domain"/>
    <property type="match status" value="1"/>
</dbReference>
<evidence type="ECO:0000256" key="2">
    <source>
        <dbReference type="ARBA" id="ARBA00022516"/>
    </source>
</evidence>